<dbReference type="InterPro" id="IPR000048">
    <property type="entry name" value="IQ_motif_EF-hand-BS"/>
</dbReference>
<feature type="coiled-coil region" evidence="1">
    <location>
        <begin position="1687"/>
        <end position="1719"/>
    </location>
</feature>
<feature type="compositionally biased region" description="Basic and acidic residues" evidence="2">
    <location>
        <begin position="140"/>
        <end position="165"/>
    </location>
</feature>
<feature type="coiled-coil region" evidence="1">
    <location>
        <begin position="906"/>
        <end position="938"/>
    </location>
</feature>
<feature type="region of interest" description="Disordered" evidence="2">
    <location>
        <begin position="2001"/>
        <end position="2351"/>
    </location>
</feature>
<feature type="coiled-coil region" evidence="1">
    <location>
        <begin position="1386"/>
        <end position="1418"/>
    </location>
</feature>
<feature type="coiled-coil region" evidence="1">
    <location>
        <begin position="727"/>
        <end position="759"/>
    </location>
</feature>
<feature type="coiled-coil region" evidence="1">
    <location>
        <begin position="666"/>
        <end position="698"/>
    </location>
</feature>
<accession>A0AAV0SS37</accession>
<feature type="coiled-coil region" evidence="1">
    <location>
        <begin position="480"/>
        <end position="507"/>
    </location>
</feature>
<dbReference type="InterPro" id="IPR027417">
    <property type="entry name" value="P-loop_NTPase"/>
</dbReference>
<proteinExistence type="predicted"/>
<feature type="region of interest" description="Disordered" evidence="2">
    <location>
        <begin position="215"/>
        <end position="242"/>
    </location>
</feature>
<evidence type="ECO:0000256" key="1">
    <source>
        <dbReference type="SAM" id="Coils"/>
    </source>
</evidence>
<feature type="compositionally biased region" description="Basic and acidic residues" evidence="2">
    <location>
        <begin position="2099"/>
        <end position="2136"/>
    </location>
</feature>
<feature type="coiled-coil region" evidence="1">
    <location>
        <begin position="1447"/>
        <end position="1481"/>
    </location>
</feature>
<protein>
    <submittedName>
        <fullName evidence="3">Uncharacterized protein</fullName>
    </submittedName>
</protein>
<feature type="compositionally biased region" description="Basic and acidic residues" evidence="2">
    <location>
        <begin position="115"/>
        <end position="127"/>
    </location>
</feature>
<feature type="compositionally biased region" description="Low complexity" evidence="2">
    <location>
        <begin position="2275"/>
        <end position="2296"/>
    </location>
</feature>
<dbReference type="PROSITE" id="PS50096">
    <property type="entry name" value="IQ"/>
    <property type="match status" value="22"/>
</dbReference>
<feature type="coiled-coil region" evidence="1">
    <location>
        <begin position="1325"/>
        <end position="1357"/>
    </location>
</feature>
<evidence type="ECO:0000313" key="4">
    <source>
        <dbReference type="Proteomes" id="UP001159659"/>
    </source>
</evidence>
<sequence length="2387" mass="260049">MFNKGGVQNSDPPAWKRRSVLLQPIKLPKGDKSQDDVSTESVTNDAQRHLLEEKTKMSYAKVKSSESLVDAALQERKLREEQERRTVQEVRDAMAKKSSYDLESDHAYNHLVKQKEHERLAEQKAKESLAQYTSNGQTFEAEKREQQRHLEETERKKEKDTKDLHATTTYSTEFDHSYNHYQKQRKTATKAEQEAQKALGNYSGGKTYFEEQLDEKKRQQQLDRQNEQQAKEAKSNFSSPNFDRVYIHAKEIAQVEKEAEEKAKAALSKCDQRDVSHKYVMKNGMMVLKRAESAETPKAKRYPFTDPTARIKKPSPQSMKALARFQAQLAETRTREEQKAEQKEFDEAARKVSWESTRKMSMDSVGSMGSVRNQSLGEIDIEQVNAIVDKTELDVRSAAQKFAEMDRKAAELAKQNKKPLTFNGISYGHSGQVFRTKEQERKEARHKHEMATRIQSCVRGVIARNAYINKLSAAGKIAIRIQTEYRRRQAQKQVEDLRQRLQREQSCAVVIQKIVRGRVQWNRYQTEVAVRKTAVILLQSLVRSRQTQAAYTKQTKAVHDIQEFAARILAGRHARKKVAWLRKERDAATVIQSMFRMRGAISHAQTRLDAVIRVQCAWRQVEARSEVLRIKHEAEVARQAEIESNMATKIQSHWRGMAARSEVSTLRAMAAEVAAAKAAAAEEEAAKVAAKMAAEEAARQAEIESNMATKIQSHWRGMAARSEVSTLRAMAAEVAAAKAAAAEEEAAKVAAKMAAEEAARQAEIESNMATKIQSHWRGMAARSEVSTLRAMAAEVAAAKAAAAEEEAAKVAAEEAARQAEIESNMATKIQSHWRGMAARSEVSTLRAMAAEVAAAKAAAAEEEAAKVAAKMAAEEAARQAEIESNMATKIQSHWRGMAARSEVSTLRAMAAEVAAAKAAAAEEEAAKVAAKMAAEEAARQAEIESNMATKIQSHWRGMAARSEVSTLRAMAAEVAAAKAAAAEEEAAKMAAEEAARQAEIESNMATKIQSHWRGMAARSEVSTLRAMAAEVAAAKAAAAEEEAAKVAAKMAAEEAARQAEIESNMATKIQSHWRGMAARSEVSTLRAMAAEVAAAKAAAAEEEAAKMAAEEAARQVEIESNMATKIQSHWRGMAARSEVSTLRAMAAEVAAAKAAAAEEEAAKMAAEEAARQAEIESNMATKIQSHWRGMAARSEVSTLRAMAAEVAAAKAAAAEEEAAKVAAKVAAKMAAEEAARQAEIESNMATKIQSHWRGMAARSEVSTLRAMAAEVAAAKAAAAEEEAAKVAAKMATEEAARQAEIESNMATKIQSHWRGMAARSEVSTLRAMAAEVAAAKAAAAEEEAAKVAAKMAAEEAARQAEIESNMATKIQSHWRGMAARSEVSTLRAMAAEVAAAKAAAAEEEAAKVAAKMAAEEAARQAEIESNMATKIQSHWRGMAARSEVSTLRAMAAEVAAAKAAAAEEEAAKVAAKMAAEEADRQAEIESNMATKIQSHWRGMAARSEVSTLRAMAAEVAAAKAAAAEEEAAKVAAKMAAEEAARQAEIESNMATKIQSHWRGMAARSEVSTLRAMAAEVAAAKAAAAEEEAAKMAAEEAARQAEIESNMATKIQSHWRGMAARSEVSTLRAMAAEVAAAKAAAAEEEAAKVAAKMAAEEAARQAEIESNMATKIQSHWRGMAARSEVSTLRAMAAEVAAAKAAAAEEEAAKVAAKMAAEEAARQAEIESNMATKIQSHWRGMAARSEVSTLRAMAAEVAAAKAAAAEEEAAKMAAEEAARQAEIESSTVIASREVNEMRKQRQASLMAQLSLKNVMALKIQCWWRRSVIVNEVAKRRQADRQAKIEVNNARIIQATWRGYNGRNDAASWQSERNSRQEESDLAASQMCRQPTLVELQLLSQTGRFSNLSDDSDGDSEFEDAPSFVGEVPFALASMQSQELLDNERDSSPRLSRSDFGARISTGSVNMAPEFSIPEYNSAFNDDRSDASSDIFVDAMEETKLIEHGLYNSSADEDRHRTEESNSSASDLATDTSVCEPGTFPPSPIMEESLEKAGSERPSSSISDFDRPSSVRSGSFIQDMSFDLDKPRGSLASSSLSGISQTRDESSTDPFRSPRDSYADSTRSRNDSYADVSRPRDDSYADVFRSSDNSYDSEFRPRGDSYDDVLSKSRTDEEFRSRNYSYADVLRSSDNNSYNGETRSCRDSYDDVPYKSGNDEANLSDAENREGLKYFDSESDRESSFISDYPVTGHNTNEIEKNEAHEEEEAVHKKNGSRWRGASVLSALSSRHSSKPTSSPASSFEDEEKDETKGRMSVMPSVSSLSSVATMLTRKLSVPMSNSTSTKSSEAETEESIVVSPLAQQVPKTKSRFGRFAAPSVSKSSFPTRFAWKS</sequence>
<dbReference type="SUPFAM" id="SSF52540">
    <property type="entry name" value="P-loop containing nucleoside triphosphate hydrolases"/>
    <property type="match status" value="2"/>
</dbReference>
<feature type="region of interest" description="Disordered" evidence="2">
    <location>
        <begin position="80"/>
        <end position="99"/>
    </location>
</feature>
<organism evidence="3 4">
    <name type="scientific">Peronospora farinosa</name>
    <dbReference type="NCBI Taxonomy" id="134698"/>
    <lineage>
        <taxon>Eukaryota</taxon>
        <taxon>Sar</taxon>
        <taxon>Stramenopiles</taxon>
        <taxon>Oomycota</taxon>
        <taxon>Peronosporomycetes</taxon>
        <taxon>Peronosporales</taxon>
        <taxon>Peronosporaceae</taxon>
        <taxon>Peronospora</taxon>
    </lineage>
</organism>
<feature type="compositionally biased region" description="Low complexity" evidence="2">
    <location>
        <begin position="2086"/>
        <end position="2097"/>
    </location>
</feature>
<feature type="compositionally biased region" description="Basic and acidic residues" evidence="2">
    <location>
        <begin position="2150"/>
        <end position="2174"/>
    </location>
</feature>
<dbReference type="Proteomes" id="UP001159659">
    <property type="component" value="Unassembled WGS sequence"/>
</dbReference>
<feature type="compositionally biased region" description="Basic and acidic residues" evidence="2">
    <location>
        <begin position="215"/>
        <end position="234"/>
    </location>
</feature>
<keyword evidence="1" id="KW-0175">Coiled coil</keyword>
<dbReference type="Gene3D" id="1.20.5.190">
    <property type="match status" value="12"/>
</dbReference>
<dbReference type="SMART" id="SM00015">
    <property type="entry name" value="IQ"/>
    <property type="match status" value="26"/>
</dbReference>
<feature type="coiled-coil region" evidence="1">
    <location>
        <begin position="1748"/>
        <end position="1782"/>
    </location>
</feature>
<evidence type="ECO:0000313" key="3">
    <source>
        <dbReference type="EMBL" id="CAI5706407.1"/>
    </source>
</evidence>
<evidence type="ECO:0000256" key="2">
    <source>
        <dbReference type="SAM" id="MobiDB-lite"/>
    </source>
</evidence>
<dbReference type="Pfam" id="PF00612">
    <property type="entry name" value="IQ"/>
    <property type="match status" value="19"/>
</dbReference>
<comment type="caution">
    <text evidence="3">The sequence shown here is derived from an EMBL/GenBank/DDBJ whole genome shotgun (WGS) entry which is preliminary data.</text>
</comment>
<feature type="compositionally biased region" description="Polar residues" evidence="2">
    <location>
        <begin position="2185"/>
        <end position="2195"/>
    </location>
</feature>
<feature type="coiled-coil region" evidence="1">
    <location>
        <begin position="1508"/>
        <end position="1540"/>
    </location>
</feature>
<feature type="coiled-coil region" evidence="1">
    <location>
        <begin position="1264"/>
        <end position="1296"/>
    </location>
</feature>
<name>A0AAV0SS37_9STRA</name>
<dbReference type="EMBL" id="CANTFK010000094">
    <property type="protein sequence ID" value="CAI5706407.1"/>
    <property type="molecule type" value="Genomic_DNA"/>
</dbReference>
<feature type="compositionally biased region" description="Basic and acidic residues" evidence="2">
    <location>
        <begin position="2196"/>
        <end position="2206"/>
    </location>
</feature>
<dbReference type="PANTHER" id="PTHR10699:SF11">
    <property type="entry name" value="IGLOO, ISOFORM A"/>
    <property type="match status" value="1"/>
</dbReference>
<feature type="coiled-coil region" evidence="1">
    <location>
        <begin position="1085"/>
        <end position="1224"/>
    </location>
</feature>
<dbReference type="GO" id="GO:0005516">
    <property type="term" value="F:calmodulin binding"/>
    <property type="evidence" value="ECO:0007669"/>
    <property type="project" value="TreeGrafter"/>
</dbReference>
<feature type="region of interest" description="Disordered" evidence="2">
    <location>
        <begin position="115"/>
        <end position="174"/>
    </location>
</feature>
<feature type="compositionally biased region" description="Low complexity" evidence="2">
    <location>
        <begin position="2309"/>
        <end position="2321"/>
    </location>
</feature>
<feature type="compositionally biased region" description="Basic and acidic residues" evidence="2">
    <location>
        <begin position="2219"/>
        <end position="2236"/>
    </location>
</feature>
<feature type="region of interest" description="Disordered" evidence="2">
    <location>
        <begin position="23"/>
        <end position="45"/>
    </location>
</feature>
<feature type="coiled-coil region" evidence="1">
    <location>
        <begin position="788"/>
        <end position="877"/>
    </location>
</feature>
<dbReference type="PANTHER" id="PTHR10699">
    <property type="entry name" value="NEUROMODULIN"/>
    <property type="match status" value="1"/>
</dbReference>
<gene>
    <name evidence="3" type="ORF">PFR002_LOCUS1024</name>
</gene>
<feature type="compositionally biased region" description="Polar residues" evidence="2">
    <location>
        <begin position="2018"/>
        <end position="2030"/>
    </location>
</feature>
<feature type="region of interest" description="Disordered" evidence="2">
    <location>
        <begin position="1861"/>
        <end position="1883"/>
    </location>
</feature>
<reference evidence="3" key="1">
    <citation type="submission" date="2022-12" db="EMBL/GenBank/DDBJ databases">
        <authorList>
            <person name="Webb A."/>
        </authorList>
    </citation>
    <scope>NUCLEOTIDE SEQUENCE</scope>
    <source>
        <strain evidence="3">Pf2</strain>
    </source>
</reference>
<feature type="coiled-coil region" evidence="1">
    <location>
        <begin position="967"/>
        <end position="1056"/>
    </location>
</feature>
<feature type="coiled-coil region" evidence="1">
    <location>
        <begin position="1569"/>
        <end position="1658"/>
    </location>
</feature>